<protein>
    <recommendedName>
        <fullName evidence="3">HNH endonuclease</fullName>
    </recommendedName>
</protein>
<reference evidence="1" key="1">
    <citation type="submission" date="2022-10" db="EMBL/GenBank/DDBJ databases">
        <title>Luteolibacter sp. GHJ8, whole genome shotgun sequencing project.</title>
        <authorList>
            <person name="Zhao G."/>
            <person name="Shen L."/>
        </authorList>
    </citation>
    <scope>NUCLEOTIDE SEQUENCE</scope>
    <source>
        <strain evidence="1">GHJ8</strain>
    </source>
</reference>
<keyword evidence="2" id="KW-1185">Reference proteome</keyword>
<evidence type="ECO:0000313" key="1">
    <source>
        <dbReference type="EMBL" id="MCW1916495.1"/>
    </source>
</evidence>
<gene>
    <name evidence="1" type="ORF">OJ996_23105</name>
</gene>
<dbReference type="Proteomes" id="UP001165653">
    <property type="component" value="Unassembled WGS sequence"/>
</dbReference>
<proteinExistence type="predicted"/>
<sequence length="129" mass="14850">MIPLLALSQCAPVGKAVPKVCEVHRIALEEKHGYGPDPGIMADPNWNYTRYASEAEHRHPHATPWYFGNSPHENWSDRRTVKVCPDCDRELKRSYAEYNKLSPAAKDSRWQRHLAAEVEREKKVGTDQR</sequence>
<organism evidence="1 2">
    <name type="scientific">Luteolibacter rhizosphaerae</name>
    <dbReference type="NCBI Taxonomy" id="2989719"/>
    <lineage>
        <taxon>Bacteria</taxon>
        <taxon>Pseudomonadati</taxon>
        <taxon>Verrucomicrobiota</taxon>
        <taxon>Verrucomicrobiia</taxon>
        <taxon>Verrucomicrobiales</taxon>
        <taxon>Verrucomicrobiaceae</taxon>
        <taxon>Luteolibacter</taxon>
    </lineage>
</organism>
<evidence type="ECO:0000313" key="2">
    <source>
        <dbReference type="Proteomes" id="UP001165653"/>
    </source>
</evidence>
<dbReference type="EMBL" id="JAPDDR010000016">
    <property type="protein sequence ID" value="MCW1916495.1"/>
    <property type="molecule type" value="Genomic_DNA"/>
</dbReference>
<dbReference type="RefSeq" id="WP_264516072.1">
    <property type="nucleotide sequence ID" value="NZ_JAPDDR010000016.1"/>
</dbReference>
<evidence type="ECO:0008006" key="3">
    <source>
        <dbReference type="Google" id="ProtNLM"/>
    </source>
</evidence>
<comment type="caution">
    <text evidence="1">The sequence shown here is derived from an EMBL/GenBank/DDBJ whole genome shotgun (WGS) entry which is preliminary data.</text>
</comment>
<accession>A0ABT3G9H9</accession>
<name>A0ABT3G9H9_9BACT</name>